<dbReference type="Pfam" id="PF00754">
    <property type="entry name" value="F5_F8_type_C"/>
    <property type="match status" value="1"/>
</dbReference>
<dbReference type="eggNOG" id="COG2755">
    <property type="taxonomic scope" value="Bacteria"/>
</dbReference>
<dbReference type="SUPFAM" id="SSF49785">
    <property type="entry name" value="Galactose-binding domain-like"/>
    <property type="match status" value="1"/>
</dbReference>
<dbReference type="STRING" id="1237149.C900_05796"/>
<comment type="caution">
    <text evidence="2">The sequence shown here is derived from an EMBL/GenBank/DDBJ whole genome shotgun (WGS) entry which is preliminary data.</text>
</comment>
<organism evidence="2 3">
    <name type="scientific">Fulvivirga imtechensis AK7</name>
    <dbReference type="NCBI Taxonomy" id="1237149"/>
    <lineage>
        <taxon>Bacteria</taxon>
        <taxon>Pseudomonadati</taxon>
        <taxon>Bacteroidota</taxon>
        <taxon>Cytophagia</taxon>
        <taxon>Cytophagales</taxon>
        <taxon>Fulvivirgaceae</taxon>
        <taxon>Fulvivirga</taxon>
    </lineage>
</organism>
<name>L8JKQ1_9BACT</name>
<protein>
    <recommendedName>
        <fullName evidence="1">F5/8 type C domain-containing protein</fullName>
    </recommendedName>
</protein>
<evidence type="ECO:0000259" key="1">
    <source>
        <dbReference type="PROSITE" id="PS50022"/>
    </source>
</evidence>
<feature type="domain" description="F5/8 type C" evidence="1">
    <location>
        <begin position="560"/>
        <end position="710"/>
    </location>
</feature>
<evidence type="ECO:0000313" key="3">
    <source>
        <dbReference type="Proteomes" id="UP000011135"/>
    </source>
</evidence>
<dbReference type="Proteomes" id="UP000011135">
    <property type="component" value="Unassembled WGS sequence"/>
</dbReference>
<sequence>MMKKVLRIGLSAAIVFLLLEILLRISYSNKLQTQIFPLIYKSDPVLGYSYIADISGEIRRPGFNKNFKINRHGFPGRDFSIKKPIDTYRILFVGASEVTGLFTDGADGYVSLLQKKFDNYPEKVEVINCAVDGAARHYMNHQNIKQNLVHYDPNLILIERLPFPFMSFGHRTIYKDYVIDYTDEGDLEKIKEHIDKEFYGFNLFKLTYDLLYSYRYFCKLYVQADMPLIEKIGPWLAPDKLKVDQYITKRIFYKDKRPTTSVNTSIDSLMSLKNFLDERKIEFAFYSTYNSSNDLLLSELFKELDIKNINLDITRKEQHHCQEDAHSSAYGHQAIASKFYPILSEFIDSAQRKNWVKLKSTTKKSPGWFTTLKDTLTFNLYQQPRADRHKVLILSGSMDLFEEGRQFELDFSSNLKKLSRERNSKLDISFSFSLNRNNSFEYIRHILKQIYHHQPNTVLFEEPASEIIIADSGFYEAMQLIKEHCQSLNINSYFFNYESTRESKIIYHLLKNTTIDHLSSGIEINAKEYSQVPDDPNEILKVTSSLVAERIYTSLQDRIVDESFFSPIKNVALHKPTYTSSSIDQPGWGSNKVVDGLRTSYWQSRGYMSSGPANFENSQWLLVDLLDKYELEQLIIFPAKERSFLTSQPNFTVTTSLDSLTFTPTKRGWLEQNNALFIDMEKRLVRYVKVEANELEPTPLAFSEIEILGIEVPIAD</sequence>
<dbReference type="Gene3D" id="2.60.120.260">
    <property type="entry name" value="Galactose-binding domain-like"/>
    <property type="match status" value="1"/>
</dbReference>
<reference evidence="2 3" key="1">
    <citation type="submission" date="2012-12" db="EMBL/GenBank/DDBJ databases">
        <title>Genome assembly of Fulvivirga imtechensis AK7.</title>
        <authorList>
            <person name="Nupur N."/>
            <person name="Khatri I."/>
            <person name="Kumar R."/>
            <person name="Subramanian S."/>
            <person name="Pinnaka A."/>
        </authorList>
    </citation>
    <scope>NUCLEOTIDE SEQUENCE [LARGE SCALE GENOMIC DNA]</scope>
    <source>
        <strain evidence="2 3">AK7</strain>
    </source>
</reference>
<dbReference type="InterPro" id="IPR000421">
    <property type="entry name" value="FA58C"/>
</dbReference>
<evidence type="ECO:0000313" key="2">
    <source>
        <dbReference type="EMBL" id="ELR68783.1"/>
    </source>
</evidence>
<accession>L8JKQ1</accession>
<dbReference type="InterPro" id="IPR008979">
    <property type="entry name" value="Galactose-bd-like_sf"/>
</dbReference>
<gene>
    <name evidence="2" type="ORF">C900_05796</name>
</gene>
<keyword evidence="3" id="KW-1185">Reference proteome</keyword>
<dbReference type="EMBL" id="AMZN01000092">
    <property type="protein sequence ID" value="ELR68783.1"/>
    <property type="molecule type" value="Genomic_DNA"/>
</dbReference>
<dbReference type="RefSeq" id="WP_009582861.1">
    <property type="nucleotide sequence ID" value="NZ_AMZN01000092.1"/>
</dbReference>
<dbReference type="SUPFAM" id="SSF52266">
    <property type="entry name" value="SGNH hydrolase"/>
    <property type="match status" value="1"/>
</dbReference>
<dbReference type="PROSITE" id="PS50022">
    <property type="entry name" value="FA58C_3"/>
    <property type="match status" value="1"/>
</dbReference>
<dbReference type="AlphaFoldDB" id="L8JKQ1"/>
<dbReference type="OrthoDB" id="795826at2"/>
<proteinExistence type="predicted"/>